<protein>
    <submittedName>
        <fullName evidence="2">Uncharacterized protein</fullName>
    </submittedName>
</protein>
<comment type="caution">
    <text evidence="2">The sequence shown here is derived from an EMBL/GenBank/DDBJ whole genome shotgun (WGS) entry which is preliminary data.</text>
</comment>
<evidence type="ECO:0000256" key="1">
    <source>
        <dbReference type="SAM" id="Phobius"/>
    </source>
</evidence>
<feature type="transmembrane region" description="Helical" evidence="1">
    <location>
        <begin position="12"/>
        <end position="32"/>
    </location>
</feature>
<gene>
    <name evidence="2" type="ORF">B0H17DRAFT_1044629</name>
</gene>
<keyword evidence="1" id="KW-1133">Transmembrane helix</keyword>
<feature type="transmembrane region" description="Helical" evidence="1">
    <location>
        <begin position="158"/>
        <end position="181"/>
    </location>
</feature>
<feature type="transmembrane region" description="Helical" evidence="1">
    <location>
        <begin position="202"/>
        <end position="222"/>
    </location>
</feature>
<feature type="transmembrane region" description="Helical" evidence="1">
    <location>
        <begin position="111"/>
        <end position="133"/>
    </location>
</feature>
<accession>A0AAD7GQN3</accession>
<keyword evidence="1" id="KW-0812">Transmembrane</keyword>
<name>A0AAD7GQN3_MYCRO</name>
<dbReference type="AlphaFoldDB" id="A0AAD7GQN3"/>
<proteinExistence type="predicted"/>
<dbReference type="Proteomes" id="UP001221757">
    <property type="component" value="Unassembled WGS sequence"/>
</dbReference>
<feature type="transmembrane region" description="Helical" evidence="1">
    <location>
        <begin position="79"/>
        <end position="99"/>
    </location>
</feature>
<evidence type="ECO:0000313" key="3">
    <source>
        <dbReference type="Proteomes" id="UP001221757"/>
    </source>
</evidence>
<keyword evidence="1" id="KW-0472">Membrane</keyword>
<reference evidence="2" key="1">
    <citation type="submission" date="2023-03" db="EMBL/GenBank/DDBJ databases">
        <title>Massive genome expansion in bonnet fungi (Mycena s.s.) driven by repeated elements and novel gene families across ecological guilds.</title>
        <authorList>
            <consortium name="Lawrence Berkeley National Laboratory"/>
            <person name="Harder C.B."/>
            <person name="Miyauchi S."/>
            <person name="Viragh M."/>
            <person name="Kuo A."/>
            <person name="Thoen E."/>
            <person name="Andreopoulos B."/>
            <person name="Lu D."/>
            <person name="Skrede I."/>
            <person name="Drula E."/>
            <person name="Henrissat B."/>
            <person name="Morin E."/>
            <person name="Kohler A."/>
            <person name="Barry K."/>
            <person name="LaButti K."/>
            <person name="Morin E."/>
            <person name="Salamov A."/>
            <person name="Lipzen A."/>
            <person name="Mereny Z."/>
            <person name="Hegedus B."/>
            <person name="Baldrian P."/>
            <person name="Stursova M."/>
            <person name="Weitz H."/>
            <person name="Taylor A."/>
            <person name="Grigoriev I.V."/>
            <person name="Nagy L.G."/>
            <person name="Martin F."/>
            <person name="Kauserud H."/>
        </authorList>
    </citation>
    <scope>NUCLEOTIDE SEQUENCE</scope>
    <source>
        <strain evidence="2">CBHHK067</strain>
    </source>
</reference>
<sequence>MVDGKTNTFRIISFTLAGADVLQTFPGTFNLYKKQWVNKTLSPVCIFYALARYMTIISLVSNGIGFYSTDYTLETCKPFYMLPNVTAMLAGMAVQILVFIRTYAVSGRANFVYWGIGTIMFIGFPIQAFGIIYHREPVVVNGNCKGKVTAAGEPDWNIVYYSAHMGFDLIVCATATFYLVRSSWNLGVFNTSKFLRRVLRNGLMYTVVVFLSNLCVCVLLWVQPRPVLIFLADGSCWSSGGSSKRASGRLSRSRLCSLPSST</sequence>
<evidence type="ECO:0000313" key="2">
    <source>
        <dbReference type="EMBL" id="KAJ7701776.1"/>
    </source>
</evidence>
<keyword evidence="3" id="KW-1185">Reference proteome</keyword>
<dbReference type="EMBL" id="JARKIE010000016">
    <property type="protein sequence ID" value="KAJ7701776.1"/>
    <property type="molecule type" value="Genomic_DNA"/>
</dbReference>
<feature type="transmembrane region" description="Helical" evidence="1">
    <location>
        <begin position="44"/>
        <end position="67"/>
    </location>
</feature>
<organism evidence="2 3">
    <name type="scientific">Mycena rosella</name>
    <name type="common">Pink bonnet</name>
    <name type="synonym">Agaricus rosellus</name>
    <dbReference type="NCBI Taxonomy" id="1033263"/>
    <lineage>
        <taxon>Eukaryota</taxon>
        <taxon>Fungi</taxon>
        <taxon>Dikarya</taxon>
        <taxon>Basidiomycota</taxon>
        <taxon>Agaricomycotina</taxon>
        <taxon>Agaricomycetes</taxon>
        <taxon>Agaricomycetidae</taxon>
        <taxon>Agaricales</taxon>
        <taxon>Marasmiineae</taxon>
        <taxon>Mycenaceae</taxon>
        <taxon>Mycena</taxon>
    </lineage>
</organism>